<evidence type="ECO:0000256" key="10">
    <source>
        <dbReference type="ARBA" id="ARBA00023002"/>
    </source>
</evidence>
<evidence type="ECO:0000256" key="9">
    <source>
        <dbReference type="ARBA" id="ARBA00022857"/>
    </source>
</evidence>
<comment type="pathway">
    <text evidence="3 18">Amino-acid biosynthesis; L-methionine biosynthesis via de novo pathway; L-homoserine from L-aspartate: step 3/3.</text>
</comment>
<dbReference type="STRING" id="471853.Bcav_1281"/>
<evidence type="ECO:0000256" key="5">
    <source>
        <dbReference type="ARBA" id="ARBA00013213"/>
    </source>
</evidence>
<dbReference type="GO" id="GO:0009088">
    <property type="term" value="P:threonine biosynthetic process"/>
    <property type="evidence" value="ECO:0007669"/>
    <property type="project" value="UniProtKB-UniPathway"/>
</dbReference>
<dbReference type="InterPro" id="IPR019811">
    <property type="entry name" value="HDH_CS"/>
</dbReference>
<evidence type="ECO:0000256" key="1">
    <source>
        <dbReference type="ARBA" id="ARBA00001920"/>
    </source>
</evidence>
<dbReference type="PROSITE" id="PS51671">
    <property type="entry name" value="ACT"/>
    <property type="match status" value="1"/>
</dbReference>
<dbReference type="HOGENOM" id="CLU_009116_1_0_11"/>
<evidence type="ECO:0000256" key="11">
    <source>
        <dbReference type="ARBA" id="ARBA00023053"/>
    </source>
</evidence>
<dbReference type="SUPFAM" id="SSF55347">
    <property type="entry name" value="Glyceraldehyde-3-phosphate dehydrogenase-like, C-terminal domain"/>
    <property type="match status" value="1"/>
</dbReference>
<dbReference type="SUPFAM" id="SSF55021">
    <property type="entry name" value="ACT-like"/>
    <property type="match status" value="1"/>
</dbReference>
<accession>C5C1S3</accession>
<dbReference type="PANTHER" id="PTHR43331">
    <property type="entry name" value="HOMOSERINE DEHYDROGENASE"/>
    <property type="match status" value="1"/>
</dbReference>
<dbReference type="eggNOG" id="COG0440">
    <property type="taxonomic scope" value="Bacteria"/>
</dbReference>
<comment type="catalytic activity">
    <reaction evidence="15">
        <text>L-homoserine + NAD(+) = L-aspartate 4-semialdehyde + NADH + H(+)</text>
        <dbReference type="Rhea" id="RHEA:15757"/>
        <dbReference type="ChEBI" id="CHEBI:15378"/>
        <dbReference type="ChEBI" id="CHEBI:57476"/>
        <dbReference type="ChEBI" id="CHEBI:57540"/>
        <dbReference type="ChEBI" id="CHEBI:57945"/>
        <dbReference type="ChEBI" id="CHEBI:537519"/>
        <dbReference type="EC" id="1.1.1.3"/>
    </reaction>
    <physiologicalReaction direction="right-to-left" evidence="15">
        <dbReference type="Rhea" id="RHEA:15759"/>
    </physiologicalReaction>
</comment>
<dbReference type="NCBIfam" id="NF004976">
    <property type="entry name" value="PRK06349.1"/>
    <property type="match status" value="1"/>
</dbReference>
<evidence type="ECO:0000256" key="3">
    <source>
        <dbReference type="ARBA" id="ARBA00005062"/>
    </source>
</evidence>
<dbReference type="EMBL" id="CP001618">
    <property type="protein sequence ID" value="ACQ79541.1"/>
    <property type="molecule type" value="Genomic_DNA"/>
</dbReference>
<dbReference type="Pfam" id="PF03447">
    <property type="entry name" value="NAD_binding_3"/>
    <property type="match status" value="1"/>
</dbReference>
<dbReference type="InterPro" id="IPR016204">
    <property type="entry name" value="HDH"/>
</dbReference>
<evidence type="ECO:0000256" key="17">
    <source>
        <dbReference type="PIRSR" id="PIRSR000098-2"/>
    </source>
</evidence>
<evidence type="ECO:0000313" key="21">
    <source>
        <dbReference type="EMBL" id="ACQ79541.1"/>
    </source>
</evidence>
<keyword evidence="7 18" id="KW-0028">Amino-acid biosynthesis</keyword>
<dbReference type="UniPathway" id="UPA00051">
    <property type="reaction ID" value="UER00465"/>
</dbReference>
<dbReference type="PANTHER" id="PTHR43331:SF1">
    <property type="entry name" value="HOMOSERINE DEHYDROGENASE"/>
    <property type="match status" value="1"/>
</dbReference>
<evidence type="ECO:0000256" key="14">
    <source>
        <dbReference type="ARBA" id="ARBA00048841"/>
    </source>
</evidence>
<dbReference type="Gene3D" id="3.40.50.720">
    <property type="entry name" value="NAD(P)-binding Rossmann-like Domain"/>
    <property type="match status" value="1"/>
</dbReference>
<dbReference type="InterPro" id="IPR005106">
    <property type="entry name" value="Asp/hSer_DH_NAD-bd"/>
</dbReference>
<dbReference type="Proteomes" id="UP000007962">
    <property type="component" value="Chromosome"/>
</dbReference>
<evidence type="ECO:0000256" key="15">
    <source>
        <dbReference type="ARBA" id="ARBA00049031"/>
    </source>
</evidence>
<sequence>MGAPALRIGLLGCGNVGSQVARLLTEHAADLAARSGTGLELVGVAVRDLGRDRPGIDPALLTDDAAGLVDRSDVVVELMGGLEPARTLVLQAIRAGASVVTGNKALLAQHGPELFAAADAAGVDLHFEAAVAGAVPVVRGVRESLAGDRVLRVVGVVNGTTNFVLDRMTTHGVDLAAALAEAQELGYAEADPSSDVDGADAAAKIAILASLAFHTRVSLADVTRDGIREIRPADVAAAREQGHVVKLLAIAERVGDDAVAVRVHPALLPLDHPLAAVHGPFNAVVVEAEAAGRLMFYGAGAGGQQSASAVLGDVVAAARHRVLGGKSPSESAYADLRVAGPEEVRTRYLVRLRVDDRPGVLAQIAAGVAARGVSIETVRQSVGDGGAIALLTVVTHAASEEALAATARDLAELEPVQAVLSVLRVEGT</sequence>
<dbReference type="GO" id="GO:0009086">
    <property type="term" value="P:methionine biosynthetic process"/>
    <property type="evidence" value="ECO:0007669"/>
    <property type="project" value="UniProtKB-KW"/>
</dbReference>
<evidence type="ECO:0000256" key="8">
    <source>
        <dbReference type="ARBA" id="ARBA00022697"/>
    </source>
</evidence>
<evidence type="ECO:0000256" key="13">
    <source>
        <dbReference type="ARBA" id="ARBA00044930"/>
    </source>
</evidence>
<feature type="domain" description="ACT" evidence="20">
    <location>
        <begin position="349"/>
        <end position="427"/>
    </location>
</feature>
<dbReference type="SUPFAM" id="SSF51735">
    <property type="entry name" value="NAD(P)-binding Rossmann-fold domains"/>
    <property type="match status" value="1"/>
</dbReference>
<comment type="catalytic activity">
    <reaction evidence="14">
        <text>L-homoserine + NADP(+) = L-aspartate 4-semialdehyde + NADPH + H(+)</text>
        <dbReference type="Rhea" id="RHEA:15761"/>
        <dbReference type="ChEBI" id="CHEBI:15378"/>
        <dbReference type="ChEBI" id="CHEBI:57476"/>
        <dbReference type="ChEBI" id="CHEBI:57783"/>
        <dbReference type="ChEBI" id="CHEBI:58349"/>
        <dbReference type="ChEBI" id="CHEBI:537519"/>
        <dbReference type="EC" id="1.1.1.3"/>
    </reaction>
    <physiologicalReaction direction="right-to-left" evidence="14">
        <dbReference type="Rhea" id="RHEA:15763"/>
    </physiologicalReaction>
</comment>
<evidence type="ECO:0000256" key="19">
    <source>
        <dbReference type="RuleBase" id="RU004171"/>
    </source>
</evidence>
<evidence type="ECO:0000256" key="12">
    <source>
        <dbReference type="ARBA" id="ARBA00023167"/>
    </source>
</evidence>
<feature type="binding site" evidence="17">
    <location>
        <begin position="11"/>
        <end position="18"/>
    </location>
    <ligand>
        <name>NADP(+)</name>
        <dbReference type="ChEBI" id="CHEBI:58349"/>
    </ligand>
</feature>
<evidence type="ECO:0000256" key="18">
    <source>
        <dbReference type="RuleBase" id="RU000579"/>
    </source>
</evidence>
<reference evidence="21 22" key="1">
    <citation type="journal article" date="2009" name="Stand. Genomic Sci.">
        <title>Complete genome sequence of Beutenbergia cavernae type strain (HKI 0122).</title>
        <authorList>
            <person name="Land M."/>
            <person name="Pukall R."/>
            <person name="Abt B."/>
            <person name="Goker M."/>
            <person name="Rohde M."/>
            <person name="Glavina Del Rio T."/>
            <person name="Tice H."/>
            <person name="Copeland A."/>
            <person name="Cheng J.F."/>
            <person name="Lucas S."/>
            <person name="Chen F."/>
            <person name="Nolan M."/>
            <person name="Bruce D."/>
            <person name="Goodwin L."/>
            <person name="Pitluck S."/>
            <person name="Ivanova N."/>
            <person name="Mavromatis K."/>
            <person name="Ovchinnikova G."/>
            <person name="Pati A."/>
            <person name="Chen A."/>
            <person name="Palaniappan K."/>
            <person name="Hauser L."/>
            <person name="Chang Y.J."/>
            <person name="Jefferies C.C."/>
            <person name="Saunders E."/>
            <person name="Brettin T."/>
            <person name="Detter J.C."/>
            <person name="Han C."/>
            <person name="Chain P."/>
            <person name="Bristow J."/>
            <person name="Eisen J.A."/>
            <person name="Markowitz V."/>
            <person name="Hugenholtz P."/>
            <person name="Kyrpides N.C."/>
            <person name="Klenk H.P."/>
            <person name="Lapidus A."/>
        </authorList>
    </citation>
    <scope>NUCLEOTIDE SEQUENCE [LARGE SCALE GENOMIC DNA]</scope>
    <source>
        <strain evidence="22">ATCC BAA-8 / DSM 12333 / NBRC 16432</strain>
    </source>
</reference>
<comment type="function">
    <text evidence="13">Catalyzes the conversion of L-aspartate-beta-semialdehyde (L-Asa) to L-homoserine (L-Hse), the third step in the biosynthesis of threonine and methionine from aspartate.</text>
</comment>
<comment type="similarity">
    <text evidence="4 19">Belongs to the homoserine dehydrogenase family.</text>
</comment>
<feature type="binding site" evidence="17">
    <location>
        <position position="189"/>
    </location>
    <ligand>
        <name>L-homoserine</name>
        <dbReference type="ChEBI" id="CHEBI:57476"/>
    </ligand>
</feature>
<proteinExistence type="inferred from homology"/>
<dbReference type="EC" id="1.1.1.3" evidence="5 18"/>
<dbReference type="UniPathway" id="UPA00050">
    <property type="reaction ID" value="UER00063"/>
</dbReference>
<evidence type="ECO:0000256" key="16">
    <source>
        <dbReference type="PIRSR" id="PIRSR000098-1"/>
    </source>
</evidence>
<keyword evidence="22" id="KW-1185">Reference proteome</keyword>
<dbReference type="InterPro" id="IPR036291">
    <property type="entry name" value="NAD(P)-bd_dom_sf"/>
</dbReference>
<dbReference type="KEGG" id="bcv:Bcav_1281"/>
<evidence type="ECO:0000256" key="4">
    <source>
        <dbReference type="ARBA" id="ARBA00006753"/>
    </source>
</evidence>
<dbReference type="FunFam" id="3.30.360.10:FF:000005">
    <property type="entry name" value="Homoserine dehydrogenase"/>
    <property type="match status" value="1"/>
</dbReference>
<evidence type="ECO:0000256" key="7">
    <source>
        <dbReference type="ARBA" id="ARBA00022605"/>
    </source>
</evidence>
<keyword evidence="9 17" id="KW-0521">NADP</keyword>
<keyword evidence="8 18" id="KW-0791">Threonine biosynthesis</keyword>
<keyword evidence="11" id="KW-0915">Sodium</keyword>
<dbReference type="PROSITE" id="PS01042">
    <property type="entry name" value="HOMOSER_DHGENASE"/>
    <property type="match status" value="1"/>
</dbReference>
<gene>
    <name evidence="21" type="ordered locus">Bcav_1281</name>
</gene>
<dbReference type="InterPro" id="IPR001342">
    <property type="entry name" value="HDH_cat"/>
</dbReference>
<dbReference type="GO" id="GO:0050661">
    <property type="term" value="F:NADP binding"/>
    <property type="evidence" value="ECO:0007669"/>
    <property type="project" value="InterPro"/>
</dbReference>
<dbReference type="InterPro" id="IPR045865">
    <property type="entry name" value="ACT-like_dom_sf"/>
</dbReference>
<name>C5C1S3_BEUC1</name>
<dbReference type="Pfam" id="PF00742">
    <property type="entry name" value="Homoserine_dh"/>
    <property type="match status" value="1"/>
</dbReference>
<dbReference type="AlphaFoldDB" id="C5C1S3"/>
<evidence type="ECO:0000313" key="22">
    <source>
        <dbReference type="Proteomes" id="UP000007962"/>
    </source>
</evidence>
<evidence type="ECO:0000256" key="6">
    <source>
        <dbReference type="ARBA" id="ARBA00013376"/>
    </source>
</evidence>
<evidence type="ECO:0000259" key="20">
    <source>
        <dbReference type="PROSITE" id="PS51671"/>
    </source>
</evidence>
<dbReference type="GO" id="GO:0004412">
    <property type="term" value="F:homoserine dehydrogenase activity"/>
    <property type="evidence" value="ECO:0007669"/>
    <property type="project" value="UniProtKB-EC"/>
</dbReference>
<dbReference type="Pfam" id="PF01842">
    <property type="entry name" value="ACT"/>
    <property type="match status" value="1"/>
</dbReference>
<dbReference type="RefSeq" id="WP_015881781.1">
    <property type="nucleotide sequence ID" value="NC_012669.1"/>
</dbReference>
<organism evidence="21 22">
    <name type="scientific">Beutenbergia cavernae (strain ATCC BAA-8 / DSM 12333 / CCUG 43141 / JCM 11478 / NBRC 16432 / NCIMB 13614 / HKI 0122)</name>
    <dbReference type="NCBI Taxonomy" id="471853"/>
    <lineage>
        <taxon>Bacteria</taxon>
        <taxon>Bacillati</taxon>
        <taxon>Actinomycetota</taxon>
        <taxon>Actinomycetes</taxon>
        <taxon>Micrococcales</taxon>
        <taxon>Beutenbergiaceae</taxon>
        <taxon>Beutenbergia</taxon>
    </lineage>
</organism>
<keyword evidence="10 18" id="KW-0560">Oxidoreductase</keyword>
<dbReference type="PIRSF" id="PIRSF000098">
    <property type="entry name" value="Homoser_dehydrog"/>
    <property type="match status" value="1"/>
</dbReference>
<comment type="pathway">
    <text evidence="2 18">Amino-acid biosynthesis; L-threonine biosynthesis; L-threonine from L-aspartate: step 3/5.</text>
</comment>
<dbReference type="Gene3D" id="3.30.70.260">
    <property type="match status" value="1"/>
</dbReference>
<feature type="binding site" evidence="17">
    <location>
        <position position="104"/>
    </location>
    <ligand>
        <name>NADPH</name>
        <dbReference type="ChEBI" id="CHEBI:57783"/>
    </ligand>
</feature>
<dbReference type="eggNOG" id="COG0460">
    <property type="taxonomic scope" value="Bacteria"/>
</dbReference>
<feature type="active site" description="Proton donor" evidence="16">
    <location>
        <position position="204"/>
    </location>
</feature>
<dbReference type="Gene3D" id="3.30.360.10">
    <property type="entry name" value="Dihydrodipicolinate Reductase, domain 2"/>
    <property type="match status" value="1"/>
</dbReference>
<dbReference type="InterPro" id="IPR002912">
    <property type="entry name" value="ACT_dom"/>
</dbReference>
<keyword evidence="12 18" id="KW-0486">Methionine biosynthesis</keyword>
<comment type="cofactor">
    <cofactor evidence="1">
        <name>a metal cation</name>
        <dbReference type="ChEBI" id="CHEBI:25213"/>
    </cofactor>
</comment>
<evidence type="ECO:0000256" key="2">
    <source>
        <dbReference type="ARBA" id="ARBA00005056"/>
    </source>
</evidence>
<protein>
    <recommendedName>
        <fullName evidence="6 18">Homoserine dehydrogenase</fullName>
        <ecNumber evidence="5 18">1.1.1.3</ecNumber>
    </recommendedName>
</protein>
<dbReference type="CDD" id="cd04881">
    <property type="entry name" value="ACT_HSDH-Hom"/>
    <property type="match status" value="1"/>
</dbReference>